<dbReference type="PATRIC" id="fig|1121318.3.peg.1241"/>
<dbReference type="GO" id="GO:0016787">
    <property type="term" value="F:hydrolase activity"/>
    <property type="evidence" value="ECO:0007669"/>
    <property type="project" value="InterPro"/>
</dbReference>
<keyword evidence="3" id="KW-1185">Reference proteome</keyword>
<reference evidence="3" key="1">
    <citation type="submission" date="2015-08" db="EMBL/GenBank/DDBJ databases">
        <title>Genome sequence of the strict anaerobe Clostridium homopropionicum LuHBu1 (DSM 5847T).</title>
        <authorList>
            <person name="Poehlein A."/>
            <person name="Beck M."/>
            <person name="Schiel-Bengelsdorf B."/>
            <person name="Bengelsdorf F.R."/>
            <person name="Daniel R."/>
            <person name="Duerre P."/>
        </authorList>
    </citation>
    <scope>NUCLEOTIDE SEQUENCE [LARGE SCALE GENOMIC DNA]</scope>
    <source>
        <strain evidence="3">DSM 5847</strain>
    </source>
</reference>
<dbReference type="Proteomes" id="UP000037043">
    <property type="component" value="Unassembled WGS sequence"/>
</dbReference>
<dbReference type="InterPro" id="IPR006935">
    <property type="entry name" value="Helicase/UvrB_N"/>
</dbReference>
<gene>
    <name evidence="2" type="ORF">CLHOM_12290</name>
</gene>
<dbReference type="AlphaFoldDB" id="A0A0L6ZBH9"/>
<evidence type="ECO:0000259" key="1">
    <source>
        <dbReference type="Pfam" id="PF04851"/>
    </source>
</evidence>
<evidence type="ECO:0000313" key="2">
    <source>
        <dbReference type="EMBL" id="KOA20317.1"/>
    </source>
</evidence>
<dbReference type="EMBL" id="LHUR01000016">
    <property type="protein sequence ID" value="KOA20317.1"/>
    <property type="molecule type" value="Genomic_DNA"/>
</dbReference>
<dbReference type="RefSeq" id="WP_052220809.1">
    <property type="nucleotide sequence ID" value="NZ_LHUR01000016.1"/>
</dbReference>
<organism evidence="2 3">
    <name type="scientific">Clostridium homopropionicum DSM 5847</name>
    <dbReference type="NCBI Taxonomy" id="1121318"/>
    <lineage>
        <taxon>Bacteria</taxon>
        <taxon>Bacillati</taxon>
        <taxon>Bacillota</taxon>
        <taxon>Clostridia</taxon>
        <taxon>Eubacteriales</taxon>
        <taxon>Clostridiaceae</taxon>
        <taxon>Clostridium</taxon>
    </lineage>
</organism>
<dbReference type="Gene3D" id="3.40.50.300">
    <property type="entry name" value="P-loop containing nucleotide triphosphate hydrolases"/>
    <property type="match status" value="1"/>
</dbReference>
<comment type="caution">
    <text evidence="2">The sequence shown here is derived from an EMBL/GenBank/DDBJ whole genome shotgun (WGS) entry which is preliminary data.</text>
</comment>
<sequence length="169" mass="19654">MSKEKKLKVKLISKSKNLYDDEMVNYHKCKANFVAEGIHLDYESWQKSNPIFISAQTGMGKNTFIEKVFLSFVLETRNKILIVSNRIANNRQQKERMANIVGCKHYLEDLTAVGLDKTEIFANVRIVTYQKLGSYLSDIFECQKLKDTYDIVVYDEVHYFCSDALFNNL</sequence>
<protein>
    <recommendedName>
        <fullName evidence="1">Helicase/UvrB N-terminal domain-containing protein</fullName>
    </recommendedName>
</protein>
<name>A0A0L6ZBH9_9CLOT</name>
<feature type="domain" description="Helicase/UvrB N-terminal" evidence="1">
    <location>
        <begin position="39"/>
        <end position="162"/>
    </location>
</feature>
<dbReference type="STRING" id="36844.SAMN04488501_1252"/>
<evidence type="ECO:0000313" key="3">
    <source>
        <dbReference type="Proteomes" id="UP000037043"/>
    </source>
</evidence>
<dbReference type="Pfam" id="PF04851">
    <property type="entry name" value="ResIII"/>
    <property type="match status" value="1"/>
</dbReference>
<dbReference type="GO" id="GO:0003677">
    <property type="term" value="F:DNA binding"/>
    <property type="evidence" value="ECO:0007669"/>
    <property type="project" value="InterPro"/>
</dbReference>
<proteinExistence type="predicted"/>
<dbReference type="InterPro" id="IPR027417">
    <property type="entry name" value="P-loop_NTPase"/>
</dbReference>
<dbReference type="SUPFAM" id="SSF52540">
    <property type="entry name" value="P-loop containing nucleoside triphosphate hydrolases"/>
    <property type="match status" value="1"/>
</dbReference>
<accession>A0A0L6ZBH9</accession>
<dbReference type="GO" id="GO:0005524">
    <property type="term" value="F:ATP binding"/>
    <property type="evidence" value="ECO:0007669"/>
    <property type="project" value="InterPro"/>
</dbReference>